<comment type="caution">
    <text evidence="2">The sequence shown here is derived from an EMBL/GenBank/DDBJ whole genome shotgun (WGS) entry which is preliminary data.</text>
</comment>
<dbReference type="InterPro" id="IPR010331">
    <property type="entry name" value="ExoD"/>
</dbReference>
<dbReference type="RefSeq" id="WP_147148662.1">
    <property type="nucleotide sequence ID" value="NZ_BKAJ01000032.1"/>
</dbReference>
<dbReference type="Pfam" id="PF06055">
    <property type="entry name" value="ExoD"/>
    <property type="match status" value="1"/>
</dbReference>
<dbReference type="OrthoDB" id="8446803at2"/>
<protein>
    <submittedName>
        <fullName evidence="2">ABC transporter permease</fullName>
    </submittedName>
</protein>
<keyword evidence="1" id="KW-0812">Transmembrane</keyword>
<keyword evidence="1" id="KW-1133">Transmembrane helix</keyword>
<accession>A0A512N720</accession>
<reference evidence="2 3" key="1">
    <citation type="submission" date="2019-07" db="EMBL/GenBank/DDBJ databases">
        <title>Whole genome shotgun sequence of Reyranella soli NBRC 108950.</title>
        <authorList>
            <person name="Hosoyama A."/>
            <person name="Uohara A."/>
            <person name="Ohji S."/>
            <person name="Ichikawa N."/>
        </authorList>
    </citation>
    <scope>NUCLEOTIDE SEQUENCE [LARGE SCALE GENOMIC DNA]</scope>
    <source>
        <strain evidence="2 3">NBRC 108950</strain>
    </source>
</reference>
<sequence>MKDNFGLLQTLEELFAGDRKSLLTLDEFLSGLHGRSYAFAIAALNVPNCIPTGIPWLSTITGLPMVFLLVQFFAGREVPRLPVLIGRRGLRRGKLQTFLGRARRCIRWLEDTVHARHEWWVNGMPRRILLVAWAANIVILALPIPFDNFLPAWAIMFFCLALIEDDGVMAMLGWLLTLTTAIWTVFLLMVGHAAIMAAIAMIKHAAFGQ</sequence>
<keyword evidence="1" id="KW-0472">Membrane</keyword>
<gene>
    <name evidence="2" type="ORF">RSO01_19460</name>
</gene>
<dbReference type="Proteomes" id="UP000321058">
    <property type="component" value="Unassembled WGS sequence"/>
</dbReference>
<proteinExistence type="predicted"/>
<dbReference type="PIRSF" id="PIRSF033239">
    <property type="entry name" value="ExoD"/>
    <property type="match status" value="1"/>
</dbReference>
<organism evidence="2 3">
    <name type="scientific">Reyranella soli</name>
    <dbReference type="NCBI Taxonomy" id="1230389"/>
    <lineage>
        <taxon>Bacteria</taxon>
        <taxon>Pseudomonadati</taxon>
        <taxon>Pseudomonadota</taxon>
        <taxon>Alphaproteobacteria</taxon>
        <taxon>Hyphomicrobiales</taxon>
        <taxon>Reyranellaceae</taxon>
        <taxon>Reyranella</taxon>
    </lineage>
</organism>
<feature type="transmembrane region" description="Helical" evidence="1">
    <location>
        <begin position="128"/>
        <end position="146"/>
    </location>
</feature>
<dbReference type="EMBL" id="BKAJ01000032">
    <property type="protein sequence ID" value="GEP54780.1"/>
    <property type="molecule type" value="Genomic_DNA"/>
</dbReference>
<feature type="transmembrane region" description="Helical" evidence="1">
    <location>
        <begin position="54"/>
        <end position="74"/>
    </location>
</feature>
<dbReference type="AlphaFoldDB" id="A0A512N720"/>
<evidence type="ECO:0000256" key="1">
    <source>
        <dbReference type="SAM" id="Phobius"/>
    </source>
</evidence>
<dbReference type="PANTHER" id="PTHR41795">
    <property type="entry name" value="EXOPOLYSACCHARIDE SYNTHESIS PROTEIN"/>
    <property type="match status" value="1"/>
</dbReference>
<evidence type="ECO:0000313" key="2">
    <source>
        <dbReference type="EMBL" id="GEP54780.1"/>
    </source>
</evidence>
<name>A0A512N720_9HYPH</name>
<dbReference type="PANTHER" id="PTHR41795:SF1">
    <property type="entry name" value="EXOPOLYSACCHARIDE SYNTHESIS PROTEIN"/>
    <property type="match status" value="1"/>
</dbReference>
<evidence type="ECO:0000313" key="3">
    <source>
        <dbReference type="Proteomes" id="UP000321058"/>
    </source>
</evidence>
<keyword evidence="3" id="KW-1185">Reference proteome</keyword>